<dbReference type="RefSeq" id="XP_043146487.1">
    <property type="nucleotide sequence ID" value="XM_043290552.1"/>
</dbReference>
<sequence length="292" mass="30257">MESVQKAVRDAADGLRNLAFGPQEVTESAAQHGEEPVSGVQGRGTATDPYDAGNRDEQPGAPHTQDNTAVIPEPLESITPIEVKPTDVSSAHSTSDQGAGAGTGTATALPVAPQPSPAPAAQEKSQSTTPDTNLEPRSGNPAVDEPSPAQEQSNPTASSADTTTTSSSDTTSSSSSNNSPTHSESEKPAPEQRSQTMPDGDSSSQQKDDGGVPGGVERAPPTTTQQVSVEALKGPQGPAPRDAYEFEKEMDGQPSKTKTDQDTDGKGDTGSHHHKMGHMKERLGKVFKHGNH</sequence>
<feature type="compositionally biased region" description="Low complexity" evidence="1">
    <location>
        <begin position="153"/>
        <end position="181"/>
    </location>
</feature>
<feature type="region of interest" description="Disordered" evidence="1">
    <location>
        <begin position="1"/>
        <end position="292"/>
    </location>
</feature>
<dbReference type="GeneID" id="66993105"/>
<feature type="compositionally biased region" description="Basic and acidic residues" evidence="1">
    <location>
        <begin position="242"/>
        <end position="271"/>
    </location>
</feature>
<reference evidence="2" key="1">
    <citation type="journal article" date="2015" name="Genome Announc.">
        <title>Draft Genome Sequence of the Pathogenic Filamentous Fungus Aspergillus udagawae Strain IFM 46973T.</title>
        <authorList>
            <person name="Kusuya Y."/>
            <person name="Takahashi-Nakaguchi A."/>
            <person name="Takahashi H."/>
            <person name="Yaguchi T."/>
        </authorList>
    </citation>
    <scope>NUCLEOTIDE SEQUENCE</scope>
    <source>
        <strain evidence="2">IFM 46973</strain>
    </source>
</reference>
<dbReference type="EMBL" id="BBXM02000004">
    <property type="protein sequence ID" value="GIC89221.1"/>
    <property type="molecule type" value="Genomic_DNA"/>
</dbReference>
<feature type="compositionally biased region" description="Polar residues" evidence="1">
    <location>
        <begin position="87"/>
        <end position="97"/>
    </location>
</feature>
<dbReference type="AlphaFoldDB" id="A0A8E0QUS7"/>
<comment type="caution">
    <text evidence="2">The sequence shown here is derived from an EMBL/GenBank/DDBJ whole genome shotgun (WGS) entry which is preliminary data.</text>
</comment>
<dbReference type="Proteomes" id="UP000036893">
    <property type="component" value="Unassembled WGS sequence"/>
</dbReference>
<protein>
    <submittedName>
        <fullName evidence="2">Uncharacterized protein</fullName>
    </submittedName>
</protein>
<evidence type="ECO:0000313" key="2">
    <source>
        <dbReference type="EMBL" id="GIC89221.1"/>
    </source>
</evidence>
<reference evidence="2" key="2">
    <citation type="submission" date="2021-01" db="EMBL/GenBank/DDBJ databases">
        <title>Pan-genome distribution and transcriptional activeness of fungal secondary metabolism genes in Aspergillus section Fumigati.</title>
        <authorList>
            <person name="Takahashi H."/>
            <person name="Umemura M."/>
            <person name="Ninomiya A."/>
            <person name="Kusuya Y."/>
            <person name="Urayama S."/>
            <person name="Shimizu M."/>
            <person name="Watanabe A."/>
            <person name="Kamei K."/>
            <person name="Yaguchi T."/>
            <person name="Hagiwara D."/>
        </authorList>
    </citation>
    <scope>NUCLEOTIDE SEQUENCE</scope>
    <source>
        <strain evidence="2">IFM 46973</strain>
    </source>
</reference>
<organism evidence="2 3">
    <name type="scientific">Aspergillus udagawae</name>
    <dbReference type="NCBI Taxonomy" id="91492"/>
    <lineage>
        <taxon>Eukaryota</taxon>
        <taxon>Fungi</taxon>
        <taxon>Dikarya</taxon>
        <taxon>Ascomycota</taxon>
        <taxon>Pezizomycotina</taxon>
        <taxon>Eurotiomycetes</taxon>
        <taxon>Eurotiomycetidae</taxon>
        <taxon>Eurotiales</taxon>
        <taxon>Aspergillaceae</taxon>
        <taxon>Aspergillus</taxon>
        <taxon>Aspergillus subgen. Fumigati</taxon>
    </lineage>
</organism>
<evidence type="ECO:0000313" key="3">
    <source>
        <dbReference type="Proteomes" id="UP000036893"/>
    </source>
</evidence>
<accession>A0A8E0QUS7</accession>
<gene>
    <name evidence="2" type="ORF">Aud_005628</name>
</gene>
<evidence type="ECO:0000256" key="1">
    <source>
        <dbReference type="SAM" id="MobiDB-lite"/>
    </source>
</evidence>
<feature type="compositionally biased region" description="Polar residues" evidence="1">
    <location>
        <begin position="123"/>
        <end position="132"/>
    </location>
</feature>
<name>A0A8E0QUS7_9EURO</name>
<proteinExistence type="predicted"/>